<keyword evidence="1" id="KW-0520">NAD</keyword>
<evidence type="ECO:0000313" key="3">
    <source>
        <dbReference type="EMBL" id="WOG86902.1"/>
    </source>
</evidence>
<organism evidence="3 4">
    <name type="scientific">Daucus carota subsp. sativus</name>
    <name type="common">Carrot</name>
    <dbReference type="NCBI Taxonomy" id="79200"/>
    <lineage>
        <taxon>Eukaryota</taxon>
        <taxon>Viridiplantae</taxon>
        <taxon>Streptophyta</taxon>
        <taxon>Embryophyta</taxon>
        <taxon>Tracheophyta</taxon>
        <taxon>Spermatophyta</taxon>
        <taxon>Magnoliopsida</taxon>
        <taxon>eudicotyledons</taxon>
        <taxon>Gunneridae</taxon>
        <taxon>Pentapetalae</taxon>
        <taxon>asterids</taxon>
        <taxon>campanulids</taxon>
        <taxon>Apiales</taxon>
        <taxon>Apiaceae</taxon>
        <taxon>Apioideae</taxon>
        <taxon>Scandiceae</taxon>
        <taxon>Daucinae</taxon>
        <taxon>Daucus</taxon>
        <taxon>Daucus sect. Daucus</taxon>
    </lineage>
</organism>
<dbReference type="InterPro" id="IPR000157">
    <property type="entry name" value="TIR_dom"/>
</dbReference>
<name>A0AAF0WBJ8_DAUCS</name>
<dbReference type="InterPro" id="IPR035897">
    <property type="entry name" value="Toll_tir_struct_dom_sf"/>
</dbReference>
<dbReference type="Gene3D" id="3.40.50.10140">
    <property type="entry name" value="Toll/interleukin-1 receptor homology (TIR) domain"/>
    <property type="match status" value="1"/>
</dbReference>
<gene>
    <name evidence="3" type="ORF">DCAR_0206121</name>
</gene>
<dbReference type="Proteomes" id="UP000077755">
    <property type="component" value="Chromosome 2"/>
</dbReference>
<dbReference type="GO" id="GO:0007165">
    <property type="term" value="P:signal transduction"/>
    <property type="evidence" value="ECO:0007669"/>
    <property type="project" value="InterPro"/>
</dbReference>
<accession>A0AAF0WBJ8</accession>
<dbReference type="Pfam" id="PF01582">
    <property type="entry name" value="TIR"/>
    <property type="match status" value="1"/>
</dbReference>
<keyword evidence="4" id="KW-1185">Reference proteome</keyword>
<dbReference type="KEGG" id="dcr:108208924"/>
<protein>
    <recommendedName>
        <fullName evidence="2">TIR domain-containing protein</fullName>
    </recommendedName>
</protein>
<sequence>MDQNASFCHVFLSFRGETRNKFTCFLYEALKAEGFTAFMDRTAIRVGDEVDSTIKEGIRNSMSAIIIFSQNYAYSTWCLDELVLILERKKNSRYFIIPIFYEVEIRDIKHQLGNYGLALEKHRARHNDKVDKWKEALAEVGNILGQHVEGLQSTFIQNIVKLFREKLAAKFPECRLPTLEGPSSQGSSSSSMLRPKPSNDKVILYTISVNNGLGANGLVKKLLMSGNVVFEERNCSTESEYMRELEELVGNDRVRFPMVIVNGKDLCGEEEVEGLDDFENKQKLISVLNHLYVSAKTIENLRDMFSRSLTFQSSIQDQWINRRYS</sequence>
<evidence type="ECO:0000313" key="4">
    <source>
        <dbReference type="Proteomes" id="UP000077755"/>
    </source>
</evidence>
<dbReference type="Gene3D" id="3.40.30.10">
    <property type="entry name" value="Glutaredoxin"/>
    <property type="match status" value="1"/>
</dbReference>
<dbReference type="AlphaFoldDB" id="A0AAF0WBJ8"/>
<evidence type="ECO:0000259" key="2">
    <source>
        <dbReference type="SMART" id="SM00255"/>
    </source>
</evidence>
<dbReference type="PANTHER" id="PTHR32009:SF106">
    <property type="entry name" value="TIR DOMAIN-CONTAINING PROTEIN"/>
    <property type="match status" value="1"/>
</dbReference>
<proteinExistence type="predicted"/>
<evidence type="ECO:0000256" key="1">
    <source>
        <dbReference type="ARBA" id="ARBA00023027"/>
    </source>
</evidence>
<dbReference type="SUPFAM" id="SSF52200">
    <property type="entry name" value="Toll/Interleukin receptor TIR domain"/>
    <property type="match status" value="1"/>
</dbReference>
<dbReference type="InterPro" id="IPR036249">
    <property type="entry name" value="Thioredoxin-like_sf"/>
</dbReference>
<feature type="domain" description="TIR" evidence="2">
    <location>
        <begin position="7"/>
        <end position="143"/>
    </location>
</feature>
<dbReference type="PANTHER" id="PTHR32009">
    <property type="entry name" value="TMV RESISTANCE PROTEIN N-LIKE"/>
    <property type="match status" value="1"/>
</dbReference>
<reference evidence="3" key="2">
    <citation type="submission" date="2022-03" db="EMBL/GenBank/DDBJ databases">
        <title>Draft title - Genomic analysis of global carrot germplasm unveils the trajectory of domestication and the origin of high carotenoid orange carrot.</title>
        <authorList>
            <person name="Iorizzo M."/>
            <person name="Ellison S."/>
            <person name="Senalik D."/>
            <person name="Macko-Podgorni A."/>
            <person name="Grzebelus D."/>
            <person name="Bostan H."/>
            <person name="Rolling W."/>
            <person name="Curaba J."/>
            <person name="Simon P."/>
        </authorList>
    </citation>
    <scope>NUCLEOTIDE SEQUENCE</scope>
    <source>
        <tissue evidence="3">Leaf</tissue>
    </source>
</reference>
<dbReference type="SUPFAM" id="SSF52833">
    <property type="entry name" value="Thioredoxin-like"/>
    <property type="match status" value="1"/>
</dbReference>
<dbReference type="SMART" id="SM00255">
    <property type="entry name" value="TIR"/>
    <property type="match status" value="1"/>
</dbReference>
<dbReference type="EMBL" id="CP093344">
    <property type="protein sequence ID" value="WOG86902.1"/>
    <property type="molecule type" value="Genomic_DNA"/>
</dbReference>
<reference evidence="3" key="1">
    <citation type="journal article" date="2016" name="Nat. Genet.">
        <title>A high-quality carrot genome assembly provides new insights into carotenoid accumulation and asterid genome evolution.</title>
        <authorList>
            <person name="Iorizzo M."/>
            <person name="Ellison S."/>
            <person name="Senalik D."/>
            <person name="Zeng P."/>
            <person name="Satapoomin P."/>
            <person name="Huang J."/>
            <person name="Bowman M."/>
            <person name="Iovene M."/>
            <person name="Sanseverino W."/>
            <person name="Cavagnaro P."/>
            <person name="Yildiz M."/>
            <person name="Macko-Podgorni A."/>
            <person name="Moranska E."/>
            <person name="Grzebelus E."/>
            <person name="Grzebelus D."/>
            <person name="Ashrafi H."/>
            <person name="Zheng Z."/>
            <person name="Cheng S."/>
            <person name="Spooner D."/>
            <person name="Van Deynze A."/>
            <person name="Simon P."/>
        </authorList>
    </citation>
    <scope>NUCLEOTIDE SEQUENCE</scope>
    <source>
        <tissue evidence="3">Leaf</tissue>
    </source>
</reference>